<feature type="domain" description="LysM" evidence="2">
    <location>
        <begin position="2"/>
        <end position="47"/>
    </location>
</feature>
<dbReference type="SUPFAM" id="SSF54106">
    <property type="entry name" value="LysM domain"/>
    <property type="match status" value="1"/>
</dbReference>
<evidence type="ECO:0000259" key="2">
    <source>
        <dbReference type="PROSITE" id="PS51782"/>
    </source>
</evidence>
<gene>
    <name evidence="3" type="ORF">SAMN04488123_10788</name>
</gene>
<feature type="compositionally biased region" description="Basic and acidic residues" evidence="1">
    <location>
        <begin position="54"/>
        <end position="102"/>
    </location>
</feature>
<dbReference type="AlphaFoldDB" id="A0A1G8NY33"/>
<evidence type="ECO:0000313" key="4">
    <source>
        <dbReference type="Proteomes" id="UP000198853"/>
    </source>
</evidence>
<name>A0A1G8NY33_9BACI</name>
<dbReference type="NCBIfam" id="TIGR02899">
    <property type="entry name" value="spore_safA"/>
    <property type="match status" value="1"/>
</dbReference>
<dbReference type="CDD" id="cd00118">
    <property type="entry name" value="LysM"/>
    <property type="match status" value="1"/>
</dbReference>
<accession>A0A1G8NY33</accession>
<dbReference type="Proteomes" id="UP000198853">
    <property type="component" value="Unassembled WGS sequence"/>
</dbReference>
<dbReference type="EMBL" id="FNEN01000007">
    <property type="protein sequence ID" value="SDI85005.1"/>
    <property type="molecule type" value="Genomic_DNA"/>
</dbReference>
<dbReference type="OrthoDB" id="2033517at2"/>
<sequence length="302" mass="34562">MKIHIVQKGDTLWNLAKQYDVDFEELKAANTQLADPEKIMPGMKIKIPGQTVPAKKEAEEAKKKEPVEKPPVKDMPEMPKKPEPPKKEAEPKKPEPPKKEAPIMKPPPKKMPVMEAPKKDKPEPSEVKKEMPQKPPPKPDKDKMKLPPKIQKPYLPKEEEKKEKQPYKQPAMEKPKTNMQPCKTCGQPTDMPSAHQVHYGPPQQPMYCYMMPVQHPYHGGYQQQPYQEGYDQYYHGQGYGGDYRATGGEEPGYGFTAYGIPPYVPVYDPALMYGYLPVAPYYEQQPHEQTYYPYAGANHSDE</sequence>
<protein>
    <submittedName>
        <fullName evidence="3">Morphogenetic protein associated with SpoVID</fullName>
    </submittedName>
</protein>
<evidence type="ECO:0000256" key="1">
    <source>
        <dbReference type="SAM" id="MobiDB-lite"/>
    </source>
</evidence>
<dbReference type="InterPro" id="IPR014248">
    <property type="entry name" value="Spore_coat_assembly_SafA"/>
</dbReference>
<organism evidence="3 4">
    <name type="scientific">Natribacillus halophilus</name>
    <dbReference type="NCBI Taxonomy" id="549003"/>
    <lineage>
        <taxon>Bacteria</taxon>
        <taxon>Bacillati</taxon>
        <taxon>Bacillota</taxon>
        <taxon>Bacilli</taxon>
        <taxon>Bacillales</taxon>
        <taxon>Bacillaceae</taxon>
        <taxon>Natribacillus</taxon>
    </lineage>
</organism>
<dbReference type="Pfam" id="PF01476">
    <property type="entry name" value="LysM"/>
    <property type="match status" value="1"/>
</dbReference>
<dbReference type="PROSITE" id="PS51782">
    <property type="entry name" value="LYSM"/>
    <property type="match status" value="1"/>
</dbReference>
<dbReference type="InterPro" id="IPR018392">
    <property type="entry name" value="LysM"/>
</dbReference>
<feature type="compositionally biased region" description="Basic and acidic residues" evidence="1">
    <location>
        <begin position="155"/>
        <end position="176"/>
    </location>
</feature>
<evidence type="ECO:0000313" key="3">
    <source>
        <dbReference type="EMBL" id="SDI85005.1"/>
    </source>
</evidence>
<dbReference type="Gene3D" id="3.10.350.10">
    <property type="entry name" value="LysM domain"/>
    <property type="match status" value="1"/>
</dbReference>
<dbReference type="InterPro" id="IPR036779">
    <property type="entry name" value="LysM_dom_sf"/>
</dbReference>
<keyword evidence="4" id="KW-1185">Reference proteome</keyword>
<dbReference type="SMART" id="SM00257">
    <property type="entry name" value="LysM"/>
    <property type="match status" value="1"/>
</dbReference>
<feature type="compositionally biased region" description="Basic and acidic residues" evidence="1">
    <location>
        <begin position="116"/>
        <end position="145"/>
    </location>
</feature>
<reference evidence="3 4" key="1">
    <citation type="submission" date="2016-10" db="EMBL/GenBank/DDBJ databases">
        <authorList>
            <person name="de Groot N.N."/>
        </authorList>
    </citation>
    <scope>NUCLEOTIDE SEQUENCE [LARGE SCALE GENOMIC DNA]</scope>
    <source>
        <strain evidence="3 4">DSM 21771</strain>
    </source>
</reference>
<feature type="region of interest" description="Disordered" evidence="1">
    <location>
        <begin position="40"/>
        <end position="188"/>
    </location>
</feature>
<proteinExistence type="predicted"/>